<dbReference type="EMBL" id="AP018216">
    <property type="protein sequence ID" value="BAY71255.1"/>
    <property type="molecule type" value="Genomic_DNA"/>
</dbReference>
<organism evidence="1 2">
    <name type="scientific">Trichormus variabilis NIES-23</name>
    <dbReference type="NCBI Taxonomy" id="1973479"/>
    <lineage>
        <taxon>Bacteria</taxon>
        <taxon>Bacillati</taxon>
        <taxon>Cyanobacteriota</taxon>
        <taxon>Cyanophyceae</taxon>
        <taxon>Nostocales</taxon>
        <taxon>Nostocaceae</taxon>
        <taxon>Trichormus</taxon>
    </lineage>
</organism>
<evidence type="ECO:0000313" key="1">
    <source>
        <dbReference type="EMBL" id="BAY71255.1"/>
    </source>
</evidence>
<protein>
    <submittedName>
        <fullName evidence="1">Uncharacterized protein</fullName>
    </submittedName>
</protein>
<reference evidence="1 2" key="1">
    <citation type="submission" date="2017-06" db="EMBL/GenBank/DDBJ databases">
        <title>Genome sequencing of cyanobaciteial culture collection at National Institute for Environmental Studies (NIES).</title>
        <authorList>
            <person name="Hirose Y."/>
            <person name="Shimura Y."/>
            <person name="Fujisawa T."/>
            <person name="Nakamura Y."/>
            <person name="Kawachi M."/>
        </authorList>
    </citation>
    <scope>NUCLEOTIDE SEQUENCE [LARGE SCALE GENOMIC DNA]</scope>
    <source>
        <strain evidence="1 2">NIES-23</strain>
    </source>
</reference>
<dbReference type="AlphaFoldDB" id="A0A1Z4KQG0"/>
<accession>A0A1Z4KQG0</accession>
<sequence length="114" mass="12640">MYEVFLLHCVCQLSKVSVGWALPTISGFWCAMPNATCFKPGNPSNAVASLHMIHKSNSNPIVQLPITYYFPEFIPTTPTIIKVIEINLTIVMDSRNQIRPTPAIKAVPKPAQTE</sequence>
<proteinExistence type="predicted"/>
<evidence type="ECO:0000313" key="2">
    <source>
        <dbReference type="Proteomes" id="UP000217507"/>
    </source>
</evidence>
<gene>
    <name evidence="1" type="ORF">NIES23_40720</name>
</gene>
<name>A0A1Z4KQG0_ANAVA</name>
<dbReference type="Proteomes" id="UP000217507">
    <property type="component" value="Chromosome"/>
</dbReference>